<keyword evidence="3" id="KW-1185">Reference proteome</keyword>
<comment type="caution">
    <text evidence="2">The sequence shown here is derived from an EMBL/GenBank/DDBJ whole genome shotgun (WGS) entry which is preliminary data.</text>
</comment>
<reference evidence="2" key="2">
    <citation type="submission" date="2020-06" db="EMBL/GenBank/DDBJ databases">
        <authorList>
            <person name="Sheffer M."/>
        </authorList>
    </citation>
    <scope>NUCLEOTIDE SEQUENCE</scope>
</reference>
<evidence type="ECO:0000313" key="2">
    <source>
        <dbReference type="EMBL" id="KAF8768354.1"/>
    </source>
</evidence>
<feature type="compositionally biased region" description="Basic and acidic residues" evidence="1">
    <location>
        <begin position="7"/>
        <end position="17"/>
    </location>
</feature>
<evidence type="ECO:0000256" key="1">
    <source>
        <dbReference type="SAM" id="MobiDB-lite"/>
    </source>
</evidence>
<proteinExistence type="predicted"/>
<protein>
    <submittedName>
        <fullName evidence="2">Uncharacterized protein</fullName>
    </submittedName>
</protein>
<dbReference type="AlphaFoldDB" id="A0A8T0EA39"/>
<sequence length="116" mass="13088">MQIISKVVKDSQDERKGANSPGTLLLDQNSHTLNGSAKRISHSPRAKRHHTPCSSIVSKKEKSSTLKLSRRVHSSICRQSALRHRYYAREEQTPLIVTDRAHKGFKTPSGEYRIPS</sequence>
<evidence type="ECO:0000313" key="3">
    <source>
        <dbReference type="Proteomes" id="UP000807504"/>
    </source>
</evidence>
<gene>
    <name evidence="2" type="ORF">HNY73_021185</name>
</gene>
<dbReference type="EMBL" id="JABXBU010002230">
    <property type="protein sequence ID" value="KAF8768354.1"/>
    <property type="molecule type" value="Genomic_DNA"/>
</dbReference>
<dbReference type="Proteomes" id="UP000807504">
    <property type="component" value="Unassembled WGS sequence"/>
</dbReference>
<name>A0A8T0EA39_ARGBR</name>
<feature type="region of interest" description="Disordered" evidence="1">
    <location>
        <begin position="1"/>
        <end position="67"/>
    </location>
</feature>
<reference evidence="2" key="1">
    <citation type="journal article" date="2020" name="bioRxiv">
        <title>Chromosome-level reference genome of the European wasp spider Argiope bruennichi: a resource for studies on range expansion and evolutionary adaptation.</title>
        <authorList>
            <person name="Sheffer M.M."/>
            <person name="Hoppe A."/>
            <person name="Krehenwinkel H."/>
            <person name="Uhl G."/>
            <person name="Kuss A.W."/>
            <person name="Jensen L."/>
            <person name="Jensen C."/>
            <person name="Gillespie R.G."/>
            <person name="Hoff K.J."/>
            <person name="Prost S."/>
        </authorList>
    </citation>
    <scope>NUCLEOTIDE SEQUENCE</scope>
</reference>
<accession>A0A8T0EA39</accession>
<organism evidence="2 3">
    <name type="scientific">Argiope bruennichi</name>
    <name type="common">Wasp spider</name>
    <name type="synonym">Aranea bruennichi</name>
    <dbReference type="NCBI Taxonomy" id="94029"/>
    <lineage>
        <taxon>Eukaryota</taxon>
        <taxon>Metazoa</taxon>
        <taxon>Ecdysozoa</taxon>
        <taxon>Arthropoda</taxon>
        <taxon>Chelicerata</taxon>
        <taxon>Arachnida</taxon>
        <taxon>Araneae</taxon>
        <taxon>Araneomorphae</taxon>
        <taxon>Entelegynae</taxon>
        <taxon>Araneoidea</taxon>
        <taxon>Araneidae</taxon>
        <taxon>Argiope</taxon>
    </lineage>
</organism>
<feature type="compositionally biased region" description="Basic residues" evidence="1">
    <location>
        <begin position="39"/>
        <end position="51"/>
    </location>
</feature>
<feature type="compositionally biased region" description="Polar residues" evidence="1">
    <location>
        <begin position="20"/>
        <end position="35"/>
    </location>
</feature>